<name>A0AAE2SDB4_9BACT</name>
<sequence length="151" mass="16618">MKKSPSNDTSISAHENDAPKLDISSLIDVCFLLLIYFLVTTTIQPREQDLSTHVPFPSDHHRAVILPMVIEIKQDGGVVVNPCDAAEIVESDPDSRKLPLLSDRLQILTSLGRADQPKVLLKVHDSVQQQRYIDVINCLAGAGIKDIALVD</sequence>
<accession>A0AAE2SDB4</accession>
<evidence type="ECO:0000256" key="2">
    <source>
        <dbReference type="ARBA" id="ARBA00005811"/>
    </source>
</evidence>
<evidence type="ECO:0000256" key="6">
    <source>
        <dbReference type="ARBA" id="ARBA00023136"/>
    </source>
</evidence>
<dbReference type="EMBL" id="JAENIG010000002">
    <property type="protein sequence ID" value="MBK1854211.1"/>
    <property type="molecule type" value="Genomic_DNA"/>
</dbReference>
<dbReference type="PANTHER" id="PTHR30558:SF3">
    <property type="entry name" value="BIOPOLYMER TRANSPORT PROTEIN EXBD-RELATED"/>
    <property type="match status" value="1"/>
</dbReference>
<dbReference type="Proteomes" id="UP000634206">
    <property type="component" value="Unassembled WGS sequence"/>
</dbReference>
<evidence type="ECO:0000313" key="10">
    <source>
        <dbReference type="Proteomes" id="UP000634206"/>
    </source>
</evidence>
<dbReference type="InterPro" id="IPR003400">
    <property type="entry name" value="ExbD"/>
</dbReference>
<gene>
    <name evidence="9" type="ORF">JIN83_04540</name>
</gene>
<dbReference type="GO" id="GO:0005886">
    <property type="term" value="C:plasma membrane"/>
    <property type="evidence" value="ECO:0007669"/>
    <property type="project" value="UniProtKB-SubCell"/>
</dbReference>
<proteinExistence type="inferred from homology"/>
<keyword evidence="10" id="KW-1185">Reference proteome</keyword>
<organism evidence="9 10">
    <name type="scientific">Oceaniferula flava</name>
    <dbReference type="NCBI Taxonomy" id="2800421"/>
    <lineage>
        <taxon>Bacteria</taxon>
        <taxon>Pseudomonadati</taxon>
        <taxon>Verrucomicrobiota</taxon>
        <taxon>Verrucomicrobiia</taxon>
        <taxon>Verrucomicrobiales</taxon>
        <taxon>Verrucomicrobiaceae</taxon>
        <taxon>Oceaniferula</taxon>
    </lineage>
</organism>
<evidence type="ECO:0000256" key="3">
    <source>
        <dbReference type="ARBA" id="ARBA00022475"/>
    </source>
</evidence>
<keyword evidence="3" id="KW-1003">Cell membrane</keyword>
<comment type="similarity">
    <text evidence="2 7">Belongs to the ExbD/TolR family.</text>
</comment>
<dbReference type="GO" id="GO:0015031">
    <property type="term" value="P:protein transport"/>
    <property type="evidence" value="ECO:0007669"/>
    <property type="project" value="UniProtKB-KW"/>
</dbReference>
<dbReference type="RefSeq" id="WP_309488816.1">
    <property type="nucleotide sequence ID" value="NZ_JAENIG010000002.1"/>
</dbReference>
<keyword evidence="7" id="KW-0653">Protein transport</keyword>
<reference evidence="9" key="1">
    <citation type="submission" date="2021-01" db="EMBL/GenBank/DDBJ databases">
        <title>Modified the classification status of verrucomicrobia.</title>
        <authorList>
            <person name="Feng X."/>
        </authorList>
    </citation>
    <scope>NUCLEOTIDE SEQUENCE</scope>
    <source>
        <strain evidence="9">5K15</strain>
    </source>
</reference>
<evidence type="ECO:0000256" key="7">
    <source>
        <dbReference type="RuleBase" id="RU003879"/>
    </source>
</evidence>
<dbReference type="GO" id="GO:0022857">
    <property type="term" value="F:transmembrane transporter activity"/>
    <property type="evidence" value="ECO:0007669"/>
    <property type="project" value="InterPro"/>
</dbReference>
<keyword evidence="4 7" id="KW-0812">Transmembrane</keyword>
<evidence type="ECO:0000313" key="9">
    <source>
        <dbReference type="EMBL" id="MBK1854211.1"/>
    </source>
</evidence>
<evidence type="ECO:0000256" key="1">
    <source>
        <dbReference type="ARBA" id="ARBA00004162"/>
    </source>
</evidence>
<evidence type="ECO:0000256" key="8">
    <source>
        <dbReference type="SAM" id="Phobius"/>
    </source>
</evidence>
<keyword evidence="6 8" id="KW-0472">Membrane</keyword>
<dbReference type="PANTHER" id="PTHR30558">
    <property type="entry name" value="EXBD MEMBRANE COMPONENT OF PMF-DRIVEN MACROMOLECULE IMPORT SYSTEM"/>
    <property type="match status" value="1"/>
</dbReference>
<feature type="transmembrane region" description="Helical" evidence="8">
    <location>
        <begin position="21"/>
        <end position="39"/>
    </location>
</feature>
<keyword evidence="7" id="KW-0813">Transport</keyword>
<evidence type="ECO:0000256" key="5">
    <source>
        <dbReference type="ARBA" id="ARBA00022989"/>
    </source>
</evidence>
<evidence type="ECO:0000256" key="4">
    <source>
        <dbReference type="ARBA" id="ARBA00022692"/>
    </source>
</evidence>
<dbReference type="Pfam" id="PF02472">
    <property type="entry name" value="ExbD"/>
    <property type="match status" value="1"/>
</dbReference>
<comment type="caution">
    <text evidence="9">The sequence shown here is derived from an EMBL/GenBank/DDBJ whole genome shotgun (WGS) entry which is preliminary data.</text>
</comment>
<protein>
    <submittedName>
        <fullName evidence="9">Biopolymer transporter ExbD</fullName>
    </submittedName>
</protein>
<keyword evidence="5 8" id="KW-1133">Transmembrane helix</keyword>
<dbReference type="AlphaFoldDB" id="A0AAE2SDB4"/>
<comment type="subcellular location">
    <subcellularLocation>
        <location evidence="1">Cell membrane</location>
        <topology evidence="1">Single-pass membrane protein</topology>
    </subcellularLocation>
    <subcellularLocation>
        <location evidence="7">Cell membrane</location>
        <topology evidence="7">Single-pass type II membrane protein</topology>
    </subcellularLocation>
</comment>